<name>A0ACB8QA93_9AGAM</name>
<proteinExistence type="predicted"/>
<sequence>MGALYSYESRHSLIPAANLKRQSTDSESADVKRQKLDPFAGHLTLPGHGRSRFIPRAQSSRHKLCGPRGLHAPGSAPALLNFDFTPPGFPFSASVMRSLPLENQCIVENASSPIQAPTITTLSPQMESHGFVDLIPATRAVDEDLSDYVECLNLDAPTGVNASQYHRLQSEGTSDPLRAHTSSPRPVLGRHASSEVTDPSARPDLGFAPPLPSTATAADLAPAMTTTFVPTTSAALRNDNIKDDVKAPTTYSMEVSTDRMDCLQDEIWRLEVHIEQEIQLLNKRLQAVESQLSGTQTQFKNAGSTLHTPRLRDPKGKGKAVDEEKQGSADIDAYFVHDSHVTVVEEALRVLSRLKVHLHTFNY</sequence>
<protein>
    <submittedName>
        <fullName evidence="1">Uncharacterized protein</fullName>
    </submittedName>
</protein>
<evidence type="ECO:0000313" key="1">
    <source>
        <dbReference type="EMBL" id="KAI0028719.1"/>
    </source>
</evidence>
<reference evidence="1" key="1">
    <citation type="submission" date="2021-02" db="EMBL/GenBank/DDBJ databases">
        <authorList>
            <consortium name="DOE Joint Genome Institute"/>
            <person name="Ahrendt S."/>
            <person name="Looney B.P."/>
            <person name="Miyauchi S."/>
            <person name="Morin E."/>
            <person name="Drula E."/>
            <person name="Courty P.E."/>
            <person name="Chicoki N."/>
            <person name="Fauchery L."/>
            <person name="Kohler A."/>
            <person name="Kuo A."/>
            <person name="Labutti K."/>
            <person name="Pangilinan J."/>
            <person name="Lipzen A."/>
            <person name="Riley R."/>
            <person name="Andreopoulos W."/>
            <person name="He G."/>
            <person name="Johnson J."/>
            <person name="Barry K.W."/>
            <person name="Grigoriev I.V."/>
            <person name="Nagy L."/>
            <person name="Hibbett D."/>
            <person name="Henrissat B."/>
            <person name="Matheny P.B."/>
            <person name="Labbe J."/>
            <person name="Martin F."/>
        </authorList>
    </citation>
    <scope>NUCLEOTIDE SEQUENCE</scope>
    <source>
        <strain evidence="1">EC-137</strain>
    </source>
</reference>
<accession>A0ACB8QA93</accession>
<dbReference type="Proteomes" id="UP000814128">
    <property type="component" value="Unassembled WGS sequence"/>
</dbReference>
<evidence type="ECO:0000313" key="2">
    <source>
        <dbReference type="Proteomes" id="UP000814128"/>
    </source>
</evidence>
<keyword evidence="2" id="KW-1185">Reference proteome</keyword>
<comment type="caution">
    <text evidence="1">The sequence shown here is derived from an EMBL/GenBank/DDBJ whole genome shotgun (WGS) entry which is preliminary data.</text>
</comment>
<organism evidence="1 2">
    <name type="scientific">Vararia minispora EC-137</name>
    <dbReference type="NCBI Taxonomy" id="1314806"/>
    <lineage>
        <taxon>Eukaryota</taxon>
        <taxon>Fungi</taxon>
        <taxon>Dikarya</taxon>
        <taxon>Basidiomycota</taxon>
        <taxon>Agaricomycotina</taxon>
        <taxon>Agaricomycetes</taxon>
        <taxon>Russulales</taxon>
        <taxon>Lachnocladiaceae</taxon>
        <taxon>Vararia</taxon>
    </lineage>
</organism>
<reference evidence="1" key="2">
    <citation type="journal article" date="2022" name="New Phytol.">
        <title>Evolutionary transition to the ectomycorrhizal habit in the genomes of a hyperdiverse lineage of mushroom-forming fungi.</title>
        <authorList>
            <person name="Looney B."/>
            <person name="Miyauchi S."/>
            <person name="Morin E."/>
            <person name="Drula E."/>
            <person name="Courty P.E."/>
            <person name="Kohler A."/>
            <person name="Kuo A."/>
            <person name="LaButti K."/>
            <person name="Pangilinan J."/>
            <person name="Lipzen A."/>
            <person name="Riley R."/>
            <person name="Andreopoulos W."/>
            <person name="He G."/>
            <person name="Johnson J."/>
            <person name="Nolan M."/>
            <person name="Tritt A."/>
            <person name="Barry K.W."/>
            <person name="Grigoriev I.V."/>
            <person name="Nagy L.G."/>
            <person name="Hibbett D."/>
            <person name="Henrissat B."/>
            <person name="Matheny P.B."/>
            <person name="Labbe J."/>
            <person name="Martin F.M."/>
        </authorList>
    </citation>
    <scope>NUCLEOTIDE SEQUENCE</scope>
    <source>
        <strain evidence="1">EC-137</strain>
    </source>
</reference>
<gene>
    <name evidence="1" type="ORF">K488DRAFT_73547</name>
</gene>
<dbReference type="EMBL" id="MU273728">
    <property type="protein sequence ID" value="KAI0028719.1"/>
    <property type="molecule type" value="Genomic_DNA"/>
</dbReference>